<evidence type="ECO:0000256" key="6">
    <source>
        <dbReference type="ARBA" id="ARBA00023002"/>
    </source>
</evidence>
<evidence type="ECO:0000313" key="14">
    <source>
        <dbReference type="EMBL" id="MDB0581279.1"/>
    </source>
</evidence>
<comment type="caution">
    <text evidence="13">The sequence shown here is derived from an EMBL/GenBank/DDBJ whole genome shotgun (WGS) entry which is preliminary data.</text>
</comment>
<feature type="binding site" evidence="10">
    <location>
        <position position="160"/>
    </location>
    <ligand>
        <name>FAD</name>
        <dbReference type="ChEBI" id="CHEBI:57692"/>
    </ligand>
</feature>
<evidence type="ECO:0000256" key="1">
    <source>
        <dbReference type="ARBA" id="ARBA00004739"/>
    </source>
</evidence>
<feature type="binding site" evidence="10">
    <location>
        <begin position="182"/>
        <end position="184"/>
    </location>
    <ligand>
        <name>FAD</name>
        <dbReference type="ChEBI" id="CHEBI:57692"/>
    </ligand>
</feature>
<feature type="binding site" evidence="10">
    <location>
        <position position="196"/>
    </location>
    <ligand>
        <name>FAD</name>
        <dbReference type="ChEBI" id="CHEBI:57692"/>
    </ligand>
</feature>
<feature type="binding site" evidence="9">
    <location>
        <position position="97"/>
    </location>
    <ligand>
        <name>substrate</name>
    </ligand>
</feature>
<evidence type="ECO:0000256" key="4">
    <source>
        <dbReference type="ARBA" id="ARBA00022741"/>
    </source>
</evidence>
<comment type="catalytic activity">
    <reaction evidence="8">
        <text>L-proline + a quinone = (S)-1-pyrroline-5-carboxylate + a quinol + H(+)</text>
        <dbReference type="Rhea" id="RHEA:23784"/>
        <dbReference type="ChEBI" id="CHEBI:15378"/>
        <dbReference type="ChEBI" id="CHEBI:17388"/>
        <dbReference type="ChEBI" id="CHEBI:24646"/>
        <dbReference type="ChEBI" id="CHEBI:60039"/>
        <dbReference type="ChEBI" id="CHEBI:132124"/>
        <dbReference type="EC" id="1.5.5.2"/>
    </reaction>
</comment>
<dbReference type="Pfam" id="PF01619">
    <property type="entry name" value="Pro_dh"/>
    <property type="match status" value="1"/>
</dbReference>
<evidence type="ECO:0000256" key="2">
    <source>
        <dbReference type="ARBA" id="ARBA00012695"/>
    </source>
</evidence>
<keyword evidence="11" id="KW-0812">Transmembrane</keyword>
<dbReference type="PIRSF" id="PIRSF000196">
    <property type="entry name" value="Pro_dehydrog"/>
    <property type="match status" value="1"/>
</dbReference>
<dbReference type="AlphaFoldDB" id="A0A0C2HEB5"/>
<dbReference type="EMBL" id="JXII01000009">
    <property type="protein sequence ID" value="KIH69979.1"/>
    <property type="molecule type" value="Genomic_DNA"/>
</dbReference>
<evidence type="ECO:0000259" key="12">
    <source>
        <dbReference type="Pfam" id="PF01619"/>
    </source>
</evidence>
<accession>A0A0C2HEB5</accession>
<evidence type="ECO:0000256" key="8">
    <source>
        <dbReference type="ARBA" id="ARBA00048779"/>
    </source>
</evidence>
<keyword evidence="11" id="KW-0472">Membrane</keyword>
<evidence type="ECO:0000256" key="5">
    <source>
        <dbReference type="ARBA" id="ARBA00022827"/>
    </source>
</evidence>
<reference evidence="16" key="2">
    <citation type="submission" date="2020-04" db="EMBL/GenBank/DDBJ databases">
        <title>Genome analysis and biological profiling of marine Cellulosimicrobium funkei MOSEL-ME6.</title>
        <authorList>
            <person name="Tanveer F."/>
            <person name="Xie Y."/>
            <person name="Shinwari Z.K."/>
        </authorList>
    </citation>
    <scope>NUCLEOTIDE SEQUENCE [LARGE SCALE GENOMIC DNA]</scope>
    <source>
        <strain evidence="16">MOSEL-ME25</strain>
    </source>
</reference>
<gene>
    <name evidence="14" type="ORF">F7P68_0012170</name>
    <name evidence="13" type="ORF">SN16_10750</name>
</gene>
<reference evidence="13 15" key="1">
    <citation type="submission" date="2015-01" db="EMBL/GenBank/DDBJ databases">
        <title>Genome sequences of high lactate-tolerant strain Salinicoccus roseus W12 with industrial interest.</title>
        <authorList>
            <person name="Wang H."/>
            <person name="Yu B."/>
        </authorList>
    </citation>
    <scope>NUCLEOTIDE SEQUENCE [LARGE SCALE GENOMIC DNA]</scope>
    <source>
        <strain evidence="13 15">W12</strain>
    </source>
</reference>
<feature type="binding site" evidence="9">
    <location>
        <position position="284"/>
    </location>
    <ligand>
        <name>substrate</name>
    </ligand>
</feature>
<dbReference type="RefSeq" id="WP_040106620.1">
    <property type="nucleotide sequence ID" value="NZ_JABEVU030000001.1"/>
</dbReference>
<feature type="transmembrane region" description="Helical" evidence="11">
    <location>
        <begin position="308"/>
        <end position="326"/>
    </location>
</feature>
<keyword evidence="7" id="KW-0642">Proline metabolism</keyword>
<dbReference type="GeneID" id="77846031"/>
<dbReference type="SUPFAM" id="SSF51730">
    <property type="entry name" value="FAD-linked oxidoreductase"/>
    <property type="match status" value="1"/>
</dbReference>
<dbReference type="EMBL" id="JABEVU030000001">
    <property type="protein sequence ID" value="MDB0581279.1"/>
    <property type="molecule type" value="Genomic_DNA"/>
</dbReference>
<feature type="binding site" evidence="10">
    <location>
        <position position="132"/>
    </location>
    <ligand>
        <name>FAD</name>
        <dbReference type="ChEBI" id="CHEBI:57692"/>
    </ligand>
</feature>
<feature type="binding site" evidence="9">
    <location>
        <position position="285"/>
    </location>
    <ligand>
        <name>substrate</name>
    </ligand>
</feature>
<comment type="pathway">
    <text evidence="1">Amino-acid degradation; L-proline degradation into L-glutamate; L-glutamate from L-proline: step 1/2.</text>
</comment>
<evidence type="ECO:0000256" key="9">
    <source>
        <dbReference type="PIRSR" id="PIRSR000196-1"/>
    </source>
</evidence>
<feature type="domain" description="Proline dehydrogenase" evidence="12">
    <location>
        <begin position="43"/>
        <end position="289"/>
    </location>
</feature>
<dbReference type="Proteomes" id="UP000031546">
    <property type="component" value="Unassembled WGS sequence"/>
</dbReference>
<dbReference type="InterPro" id="IPR002872">
    <property type="entry name" value="Proline_DH_dom"/>
</dbReference>
<evidence type="ECO:0000256" key="7">
    <source>
        <dbReference type="ARBA" id="ARBA00023062"/>
    </source>
</evidence>
<reference evidence="14 16" key="4">
    <citation type="submission" date="2022-12" db="EMBL/GenBank/DDBJ databases">
        <title>Genome analysis and biological profiling of marine Salinicoccus roseus MOSEL-ME25.</title>
        <authorList>
            <person name="Mirza F.T."/>
            <person name="Xie Y."/>
            <person name="Shinwari Z.K."/>
        </authorList>
    </citation>
    <scope>NUCLEOTIDE SEQUENCE [LARGE SCALE GENOMIC DNA]</scope>
    <source>
        <strain evidence="14 16">MOSEL-ME25</strain>
    </source>
</reference>
<keyword evidence="11" id="KW-1133">Transmembrane helix</keyword>
<dbReference type="InterPro" id="IPR008219">
    <property type="entry name" value="PRODH_bac_arc"/>
</dbReference>
<evidence type="ECO:0000313" key="15">
    <source>
        <dbReference type="Proteomes" id="UP000031546"/>
    </source>
</evidence>
<keyword evidence="16" id="KW-1185">Reference proteome</keyword>
<feature type="binding site" evidence="10">
    <location>
        <begin position="222"/>
        <end position="223"/>
    </location>
    <ligand>
        <name>FAD</name>
        <dbReference type="ChEBI" id="CHEBI:57692"/>
    </ligand>
</feature>
<dbReference type="STRING" id="45670.SN16_10750"/>
<dbReference type="PANTHER" id="PTHR13914:SF0">
    <property type="entry name" value="PROLINE DEHYDROGENASE 1, MITOCHONDRIAL"/>
    <property type="match status" value="1"/>
</dbReference>
<keyword evidence="3" id="KW-0285">Flavoprotein</keyword>
<dbReference type="GO" id="GO:0010133">
    <property type="term" value="P:L-proline catabolic process to L-glutamate"/>
    <property type="evidence" value="ECO:0007669"/>
    <property type="project" value="UniProtKB-UniPathway"/>
</dbReference>
<dbReference type="Gene3D" id="3.20.20.220">
    <property type="match status" value="1"/>
</dbReference>
<dbReference type="InterPro" id="IPR029041">
    <property type="entry name" value="FAD-linked_oxidoreductase-like"/>
</dbReference>
<sequence>MPLLRDVFIALSENAVLNDASKKIGLKFGANKVVGGITVEETIERIKDINSQGMSVSFDNLGEFVTNKTDATKEKNLILKMIQAIGEEGVDASASIKLSQIGLNIDFDFCMDNIREIMDAAKAQNMFVNIDMENYAAYDDTIRIVDQLMEEYDNVGTVLQSYLFTAKDDVYKYKDRRTRFVKGAYKESPQVALQSKEDIDKSLELLIRLHLTKGDGFTSIATHDHNIIEDMIDFIKENDIPNDRFEFQMLFGFRKELQRELVDRGYNVCVYIPFGTDWYAYFMRRLAERPQNINLVVKSLSKDPTVQAGAAAVGALTIGIAALKFFTRK</sequence>
<evidence type="ECO:0000256" key="11">
    <source>
        <dbReference type="SAM" id="Phobius"/>
    </source>
</evidence>
<keyword evidence="5 10" id="KW-0274">FAD</keyword>
<keyword evidence="6" id="KW-0560">Oxidoreductase</keyword>
<protein>
    <recommendedName>
        <fullName evidence="2">proline dehydrogenase</fullName>
        <ecNumber evidence="2">1.5.5.2</ecNumber>
    </recommendedName>
</protein>
<dbReference type="InterPro" id="IPR015659">
    <property type="entry name" value="Proline_oxidase"/>
</dbReference>
<evidence type="ECO:0000313" key="13">
    <source>
        <dbReference type="EMBL" id="KIH69979.1"/>
    </source>
</evidence>
<dbReference type="UniPathway" id="UPA00261">
    <property type="reaction ID" value="UER00373"/>
</dbReference>
<dbReference type="PANTHER" id="PTHR13914">
    <property type="entry name" value="PROLINE OXIDASE"/>
    <property type="match status" value="1"/>
</dbReference>
<dbReference type="EC" id="1.5.5.2" evidence="2"/>
<proteinExistence type="predicted"/>
<evidence type="ECO:0000256" key="10">
    <source>
        <dbReference type="PIRSR" id="PIRSR000196-2"/>
    </source>
</evidence>
<dbReference type="Proteomes" id="UP000527860">
    <property type="component" value="Unassembled WGS sequence"/>
</dbReference>
<keyword evidence="4 10" id="KW-0547">Nucleotide-binding</keyword>
<dbReference type="GO" id="GO:0000166">
    <property type="term" value="F:nucleotide binding"/>
    <property type="evidence" value="ECO:0007669"/>
    <property type="project" value="UniProtKB-KW"/>
</dbReference>
<evidence type="ECO:0000256" key="3">
    <source>
        <dbReference type="ARBA" id="ARBA00022630"/>
    </source>
</evidence>
<dbReference type="GO" id="GO:0004657">
    <property type="term" value="F:proline dehydrogenase activity"/>
    <property type="evidence" value="ECO:0007669"/>
    <property type="project" value="UniProtKB-EC"/>
</dbReference>
<evidence type="ECO:0000313" key="16">
    <source>
        <dbReference type="Proteomes" id="UP000527860"/>
    </source>
</evidence>
<reference evidence="14" key="3">
    <citation type="submission" date="2020-04" db="EMBL/GenBank/DDBJ databases">
        <authorList>
            <person name="Tanveer F."/>
            <person name="Xie Y."/>
            <person name="Shinwari Z.K."/>
        </authorList>
    </citation>
    <scope>NUCLEOTIDE SEQUENCE</scope>
    <source>
        <strain evidence="14">MOSEL-ME25</strain>
    </source>
</reference>
<dbReference type="OrthoDB" id="9773461at2"/>
<comment type="cofactor">
    <cofactor evidence="10">
        <name>FAD</name>
        <dbReference type="ChEBI" id="CHEBI:57692"/>
    </cofactor>
    <text evidence="10">Binds 1 FAD per subunit.</text>
</comment>
<name>A0A0C2HEB5_9STAP</name>
<organism evidence="13 15">
    <name type="scientific">Salinicoccus roseus</name>
    <dbReference type="NCBI Taxonomy" id="45670"/>
    <lineage>
        <taxon>Bacteria</taxon>
        <taxon>Bacillati</taxon>
        <taxon>Bacillota</taxon>
        <taxon>Bacilli</taxon>
        <taxon>Bacillales</taxon>
        <taxon>Staphylococcaceae</taxon>
        <taxon>Salinicoccus</taxon>
    </lineage>
</organism>